<sequence>MLKSFNHVHGHYSPSALYFGTGVDTSSVVSTASGLRILSASLAGCSLALLSTSLVGVGSSARSPSVVTVVLAAELSLTSLLSSTSAFTETSATVSFTDEA</sequence>
<dbReference type="AlphaFoldDB" id="A0A5E4R4Q9"/>
<keyword evidence="2" id="KW-1185">Reference proteome</keyword>
<reference evidence="1 2" key="1">
    <citation type="submission" date="2017-07" db="EMBL/GenBank/DDBJ databases">
        <authorList>
            <person name="Talla V."/>
            <person name="Backstrom N."/>
        </authorList>
    </citation>
    <scope>NUCLEOTIDE SEQUENCE [LARGE SCALE GENOMIC DNA]</scope>
</reference>
<organism evidence="1 2">
    <name type="scientific">Leptidea sinapis</name>
    <dbReference type="NCBI Taxonomy" id="189913"/>
    <lineage>
        <taxon>Eukaryota</taxon>
        <taxon>Metazoa</taxon>
        <taxon>Ecdysozoa</taxon>
        <taxon>Arthropoda</taxon>
        <taxon>Hexapoda</taxon>
        <taxon>Insecta</taxon>
        <taxon>Pterygota</taxon>
        <taxon>Neoptera</taxon>
        <taxon>Endopterygota</taxon>
        <taxon>Lepidoptera</taxon>
        <taxon>Glossata</taxon>
        <taxon>Ditrysia</taxon>
        <taxon>Papilionoidea</taxon>
        <taxon>Pieridae</taxon>
        <taxon>Dismorphiinae</taxon>
        <taxon>Leptidea</taxon>
    </lineage>
</organism>
<proteinExistence type="predicted"/>
<name>A0A5E4R4Q9_9NEOP</name>
<protein>
    <submittedName>
        <fullName evidence="1">Uncharacterized protein</fullName>
    </submittedName>
</protein>
<accession>A0A5E4R4Q9</accession>
<evidence type="ECO:0000313" key="1">
    <source>
        <dbReference type="EMBL" id="VVD05522.1"/>
    </source>
</evidence>
<evidence type="ECO:0000313" key="2">
    <source>
        <dbReference type="Proteomes" id="UP000324832"/>
    </source>
</evidence>
<gene>
    <name evidence="1" type="ORF">LSINAPIS_LOCUS15038</name>
</gene>
<dbReference type="EMBL" id="FZQP02006980">
    <property type="protein sequence ID" value="VVD05522.1"/>
    <property type="molecule type" value="Genomic_DNA"/>
</dbReference>
<dbReference type="Proteomes" id="UP000324832">
    <property type="component" value="Unassembled WGS sequence"/>
</dbReference>